<evidence type="ECO:0000256" key="5">
    <source>
        <dbReference type="ARBA" id="ARBA00022725"/>
    </source>
</evidence>
<reference evidence="11 12" key="1">
    <citation type="submission" date="2024-05" db="EMBL/GenBank/DDBJ databases">
        <title>Culex pipiens pipiens assembly and annotation.</title>
        <authorList>
            <person name="Alout H."/>
            <person name="Durand T."/>
        </authorList>
    </citation>
    <scope>NUCLEOTIDE SEQUENCE [LARGE SCALE GENOMIC DNA]</scope>
    <source>
        <strain evidence="11">HA-2024</strain>
        <tissue evidence="11">Whole body</tissue>
    </source>
</reference>
<dbReference type="PANTHER" id="PTHR21137">
    <property type="entry name" value="ODORANT RECEPTOR"/>
    <property type="match status" value="1"/>
</dbReference>
<evidence type="ECO:0000256" key="4">
    <source>
        <dbReference type="ARBA" id="ARBA00022692"/>
    </source>
</evidence>
<evidence type="ECO:0000256" key="9">
    <source>
        <dbReference type="ARBA" id="ARBA00023224"/>
    </source>
</evidence>
<dbReference type="GO" id="GO:0005886">
    <property type="term" value="C:plasma membrane"/>
    <property type="evidence" value="ECO:0007669"/>
    <property type="project" value="UniProtKB-SubCell"/>
</dbReference>
<keyword evidence="6 10" id="KW-1133">Transmembrane helix</keyword>
<evidence type="ECO:0008006" key="13">
    <source>
        <dbReference type="Google" id="ProtNLM"/>
    </source>
</evidence>
<keyword evidence="9" id="KW-0807">Transducer</keyword>
<evidence type="ECO:0000313" key="11">
    <source>
        <dbReference type="EMBL" id="KAL1397920.1"/>
    </source>
</evidence>
<name>A0ABD1DE24_CULPP</name>
<feature type="transmembrane region" description="Helical" evidence="10">
    <location>
        <begin position="84"/>
        <end position="103"/>
    </location>
</feature>
<dbReference type="InterPro" id="IPR004117">
    <property type="entry name" value="7tm6_olfct_rcpt"/>
</dbReference>
<evidence type="ECO:0000256" key="6">
    <source>
        <dbReference type="ARBA" id="ARBA00022989"/>
    </source>
</evidence>
<keyword evidence="3" id="KW-0716">Sensory transduction</keyword>
<keyword evidence="7 10" id="KW-0472">Membrane</keyword>
<dbReference type="Proteomes" id="UP001562425">
    <property type="component" value="Unassembled WGS sequence"/>
</dbReference>
<sequence>MEFLRRRFLCWRNGLESEFSSAKKLFEKACHSVTQYIWVCGCERFEPNFTRWNARFVFLMVNICVFMAVSFWSLTVLWGQRVEFIFCCVTIGIGVQGFVKAYMYSHDTIYELLQYNLKRFENTKGMPEIHHSLIDTASLCTASVKLIGPCYASMGAFTILISIVISLYYGRFELPFGFYLPGLDRATWIGYLLNLAFHILQVFEAVTGLLAADMCFFNLMINAIGQLDVMIIYLKKLGNDELIREVYNAPWNELPIPAQKALGMLLQFAQNPVILSDGFAPIDLDSFLEIYKKIYSYLAMIQNIN</sequence>
<keyword evidence="5" id="KW-0552">Olfaction</keyword>
<accession>A0ABD1DE24</accession>
<evidence type="ECO:0000256" key="10">
    <source>
        <dbReference type="SAM" id="Phobius"/>
    </source>
</evidence>
<comment type="caution">
    <text evidence="11">The sequence shown here is derived from an EMBL/GenBank/DDBJ whole genome shotgun (WGS) entry which is preliminary data.</text>
</comment>
<comment type="subcellular location">
    <subcellularLocation>
        <location evidence="1">Cell membrane</location>
        <topology evidence="1">Multi-pass membrane protein</topology>
    </subcellularLocation>
</comment>
<gene>
    <name evidence="11" type="ORF">pipiens_009368</name>
</gene>
<dbReference type="AlphaFoldDB" id="A0ABD1DE24"/>
<feature type="transmembrane region" description="Helical" evidence="10">
    <location>
        <begin position="56"/>
        <end position="77"/>
    </location>
</feature>
<dbReference type="PANTHER" id="PTHR21137:SF35">
    <property type="entry name" value="ODORANT RECEPTOR 19A-RELATED"/>
    <property type="match status" value="1"/>
</dbReference>
<keyword evidence="12" id="KW-1185">Reference proteome</keyword>
<evidence type="ECO:0000256" key="8">
    <source>
        <dbReference type="ARBA" id="ARBA00023170"/>
    </source>
</evidence>
<protein>
    <recommendedName>
        <fullName evidence="13">Odorant receptor</fullName>
    </recommendedName>
</protein>
<dbReference type="EMBL" id="JBEHCU010006080">
    <property type="protein sequence ID" value="KAL1397920.1"/>
    <property type="molecule type" value="Genomic_DNA"/>
</dbReference>
<keyword evidence="4 10" id="KW-0812">Transmembrane</keyword>
<feature type="transmembrane region" description="Helical" evidence="10">
    <location>
        <begin position="151"/>
        <end position="170"/>
    </location>
</feature>
<evidence type="ECO:0000256" key="7">
    <source>
        <dbReference type="ARBA" id="ARBA00023136"/>
    </source>
</evidence>
<evidence type="ECO:0000256" key="3">
    <source>
        <dbReference type="ARBA" id="ARBA00022606"/>
    </source>
</evidence>
<evidence type="ECO:0000256" key="2">
    <source>
        <dbReference type="ARBA" id="ARBA00022475"/>
    </source>
</evidence>
<organism evidence="11 12">
    <name type="scientific">Culex pipiens pipiens</name>
    <name type="common">Northern house mosquito</name>
    <dbReference type="NCBI Taxonomy" id="38569"/>
    <lineage>
        <taxon>Eukaryota</taxon>
        <taxon>Metazoa</taxon>
        <taxon>Ecdysozoa</taxon>
        <taxon>Arthropoda</taxon>
        <taxon>Hexapoda</taxon>
        <taxon>Insecta</taxon>
        <taxon>Pterygota</taxon>
        <taxon>Neoptera</taxon>
        <taxon>Endopterygota</taxon>
        <taxon>Diptera</taxon>
        <taxon>Nematocera</taxon>
        <taxon>Culicoidea</taxon>
        <taxon>Culicidae</taxon>
        <taxon>Culicinae</taxon>
        <taxon>Culicini</taxon>
        <taxon>Culex</taxon>
        <taxon>Culex</taxon>
    </lineage>
</organism>
<proteinExistence type="predicted"/>
<keyword evidence="8" id="KW-0675">Receptor</keyword>
<feature type="transmembrane region" description="Helical" evidence="10">
    <location>
        <begin position="191"/>
        <end position="210"/>
    </location>
</feature>
<dbReference type="GO" id="GO:0007165">
    <property type="term" value="P:signal transduction"/>
    <property type="evidence" value="ECO:0007669"/>
    <property type="project" value="UniProtKB-KW"/>
</dbReference>
<evidence type="ECO:0000256" key="1">
    <source>
        <dbReference type="ARBA" id="ARBA00004651"/>
    </source>
</evidence>
<keyword evidence="2" id="KW-1003">Cell membrane</keyword>
<evidence type="ECO:0000313" key="12">
    <source>
        <dbReference type="Proteomes" id="UP001562425"/>
    </source>
</evidence>
<dbReference type="GO" id="GO:0007608">
    <property type="term" value="P:sensory perception of smell"/>
    <property type="evidence" value="ECO:0007669"/>
    <property type="project" value="UniProtKB-KW"/>
</dbReference>